<dbReference type="AlphaFoldDB" id="A0A0E9WEU6"/>
<evidence type="ECO:0000313" key="1">
    <source>
        <dbReference type="EMBL" id="JAH88862.1"/>
    </source>
</evidence>
<protein>
    <submittedName>
        <fullName evidence="1">Uncharacterized protein</fullName>
    </submittedName>
</protein>
<dbReference type="EMBL" id="GBXM01019715">
    <property type="protein sequence ID" value="JAH88862.1"/>
    <property type="molecule type" value="Transcribed_RNA"/>
</dbReference>
<organism evidence="1">
    <name type="scientific">Anguilla anguilla</name>
    <name type="common">European freshwater eel</name>
    <name type="synonym">Muraena anguilla</name>
    <dbReference type="NCBI Taxonomy" id="7936"/>
    <lineage>
        <taxon>Eukaryota</taxon>
        <taxon>Metazoa</taxon>
        <taxon>Chordata</taxon>
        <taxon>Craniata</taxon>
        <taxon>Vertebrata</taxon>
        <taxon>Euteleostomi</taxon>
        <taxon>Actinopterygii</taxon>
        <taxon>Neopterygii</taxon>
        <taxon>Teleostei</taxon>
        <taxon>Anguilliformes</taxon>
        <taxon>Anguillidae</taxon>
        <taxon>Anguilla</taxon>
    </lineage>
</organism>
<reference evidence="1" key="2">
    <citation type="journal article" date="2015" name="Fish Shellfish Immunol.">
        <title>Early steps in the European eel (Anguilla anguilla)-Vibrio vulnificus interaction in the gills: Role of the RtxA13 toxin.</title>
        <authorList>
            <person name="Callol A."/>
            <person name="Pajuelo D."/>
            <person name="Ebbesson L."/>
            <person name="Teles M."/>
            <person name="MacKenzie S."/>
            <person name="Amaro C."/>
        </authorList>
    </citation>
    <scope>NUCLEOTIDE SEQUENCE</scope>
</reference>
<proteinExistence type="predicted"/>
<sequence length="47" mass="5119">MVHSADAFGCDTTEEHHVTAHIRVSKGSEFNVNSACCLTIYVKQAPL</sequence>
<accession>A0A0E9WEU6</accession>
<reference evidence="1" key="1">
    <citation type="submission" date="2014-11" db="EMBL/GenBank/DDBJ databases">
        <authorList>
            <person name="Amaro Gonzalez C."/>
        </authorList>
    </citation>
    <scope>NUCLEOTIDE SEQUENCE</scope>
</reference>
<name>A0A0E9WEU6_ANGAN</name>